<evidence type="ECO:0000256" key="4">
    <source>
        <dbReference type="ARBA" id="ARBA00010617"/>
    </source>
</evidence>
<evidence type="ECO:0000256" key="5">
    <source>
        <dbReference type="ARBA" id="ARBA00012109"/>
    </source>
</evidence>
<dbReference type="STRING" id="104452.A0A0L7KJY7"/>
<evidence type="ECO:0000256" key="2">
    <source>
        <dbReference type="ARBA" id="ARBA00004174"/>
    </source>
</evidence>
<keyword evidence="18" id="KW-1185">Reference proteome</keyword>
<evidence type="ECO:0000256" key="3">
    <source>
        <dbReference type="ARBA" id="ARBA00004406"/>
    </source>
</evidence>
<dbReference type="GO" id="GO:0005789">
    <property type="term" value="C:endoplasmic reticulum membrane"/>
    <property type="evidence" value="ECO:0007669"/>
    <property type="project" value="UniProtKB-SubCell"/>
</dbReference>
<gene>
    <name evidence="17" type="ORF">OBRU01_25480</name>
</gene>
<keyword evidence="12 16" id="KW-0503">Monooxygenase</keyword>
<proteinExistence type="inferred from homology"/>
<evidence type="ECO:0000256" key="7">
    <source>
        <dbReference type="ARBA" id="ARBA00022723"/>
    </source>
</evidence>
<keyword evidence="13" id="KW-0472">Membrane</keyword>
<evidence type="ECO:0000256" key="9">
    <source>
        <dbReference type="ARBA" id="ARBA00022848"/>
    </source>
</evidence>
<evidence type="ECO:0000256" key="6">
    <source>
        <dbReference type="ARBA" id="ARBA00022617"/>
    </source>
</evidence>
<comment type="similarity">
    <text evidence="4 16">Belongs to the cytochrome P450 family.</text>
</comment>
<keyword evidence="11 15" id="KW-0408">Iron</keyword>
<keyword evidence="7 15" id="KW-0479">Metal-binding</keyword>
<evidence type="ECO:0000313" key="18">
    <source>
        <dbReference type="Proteomes" id="UP000037510"/>
    </source>
</evidence>
<evidence type="ECO:0000313" key="17">
    <source>
        <dbReference type="EMBL" id="KOB63214.1"/>
    </source>
</evidence>
<dbReference type="GO" id="GO:0016712">
    <property type="term" value="F:oxidoreductase activity, acting on paired donors, with incorporation or reduction of molecular oxygen, reduced flavin or flavoprotein as one donor, and incorporation of one atom of oxygen"/>
    <property type="evidence" value="ECO:0007669"/>
    <property type="project" value="UniProtKB-EC"/>
</dbReference>
<dbReference type="PRINTS" id="PR00385">
    <property type="entry name" value="P450"/>
</dbReference>
<keyword evidence="6 15" id="KW-0349">Heme</keyword>
<comment type="subcellular location">
    <subcellularLocation>
        <location evidence="3">Endoplasmic reticulum membrane</location>
        <topology evidence="3">Peripheral membrane protein</topology>
    </subcellularLocation>
    <subcellularLocation>
        <location evidence="2">Microsome membrane</location>
        <topology evidence="2">Peripheral membrane protein</topology>
    </subcellularLocation>
</comment>
<dbReference type="InterPro" id="IPR017972">
    <property type="entry name" value="Cyt_P450_CS"/>
</dbReference>
<dbReference type="AlphaFoldDB" id="A0A0L7KJY7"/>
<keyword evidence="8" id="KW-0256">Endoplasmic reticulum</keyword>
<dbReference type="PANTHER" id="PTHR24292">
    <property type="entry name" value="CYTOCHROME P450"/>
    <property type="match status" value="1"/>
</dbReference>
<dbReference type="Gene3D" id="1.10.630.10">
    <property type="entry name" value="Cytochrome P450"/>
    <property type="match status" value="1"/>
</dbReference>
<dbReference type="InterPro" id="IPR002401">
    <property type="entry name" value="Cyt_P450_E_grp-I"/>
</dbReference>
<comment type="caution">
    <text evidence="17">The sequence shown here is derived from an EMBL/GenBank/DDBJ whole genome shotgun (WGS) entry which is preliminary data.</text>
</comment>
<dbReference type="CDD" id="cd11056">
    <property type="entry name" value="CYP6-like"/>
    <property type="match status" value="1"/>
</dbReference>
<dbReference type="Proteomes" id="UP000037510">
    <property type="component" value="Unassembled WGS sequence"/>
</dbReference>
<dbReference type="SUPFAM" id="SSF48264">
    <property type="entry name" value="Cytochrome P450"/>
    <property type="match status" value="1"/>
</dbReference>
<sequence length="510" mass="58979">MSVILLTGLILTLVTLLYYVTTKSFNYWEKKKVPYAKPVPFFGNYAGHILMRKSSGKISQKLCEKFRDEPYFGTFYGTDPALVILDPEVIKLVFTKDFYYFSSREGMDYNHREIITQNMFFAHGDKWRIVRQNLTPLFSSARMKSMFHLIQKCAYMFEDMMDYETRMSNVIGAKTLMIRYTMDCICSCAFGVEANTQARNAEKNPFTIIGQIVFTSSYCEALRIIGRTLWPKIFYGLGFKWFPSKLDDFFFKLMTGVFESRNYKPSSRNDFVDLLLNLKNNEKNIIGDSMSNLKTGGSKKVELEVTNELLVSQCVMFFSAGFETSASALGLTLYELAKNQDAQRRVQKEVDKYLERHGNKLTYDCVKELPYINACVTETTRLYPVFGFLTREVVEDYTFPSGLQLERGARVHLPMYYLHHNADHFPEPESYKPERFLPGAEHEIKPFTFFPFGEGPRYCIGTRFSKMQIIPGLIAFLKKYNVELAEGTPSTLEFETTTFLMQPASPLRLK</sequence>
<dbReference type="InterPro" id="IPR050476">
    <property type="entry name" value="Insect_CytP450_Detox"/>
</dbReference>
<dbReference type="EMBL" id="JTDY01009617">
    <property type="protein sequence ID" value="KOB63214.1"/>
    <property type="molecule type" value="Genomic_DNA"/>
</dbReference>
<dbReference type="PANTHER" id="PTHR24292:SF54">
    <property type="entry name" value="CYP9F3-RELATED"/>
    <property type="match status" value="1"/>
</dbReference>
<evidence type="ECO:0000256" key="1">
    <source>
        <dbReference type="ARBA" id="ARBA00001971"/>
    </source>
</evidence>
<evidence type="ECO:0000256" key="13">
    <source>
        <dbReference type="ARBA" id="ARBA00023136"/>
    </source>
</evidence>
<evidence type="ECO:0000256" key="16">
    <source>
        <dbReference type="RuleBase" id="RU000461"/>
    </source>
</evidence>
<accession>A0A0L7KJY7</accession>
<evidence type="ECO:0000256" key="14">
    <source>
        <dbReference type="ARBA" id="ARBA00047827"/>
    </source>
</evidence>
<name>A0A0L7KJY7_OPEBR</name>
<keyword evidence="9" id="KW-0492">Microsome</keyword>
<comment type="cofactor">
    <cofactor evidence="1 15">
        <name>heme</name>
        <dbReference type="ChEBI" id="CHEBI:30413"/>
    </cofactor>
</comment>
<evidence type="ECO:0000256" key="12">
    <source>
        <dbReference type="ARBA" id="ARBA00023033"/>
    </source>
</evidence>
<evidence type="ECO:0000256" key="8">
    <source>
        <dbReference type="ARBA" id="ARBA00022824"/>
    </source>
</evidence>
<dbReference type="EC" id="1.14.14.1" evidence="5"/>
<dbReference type="PRINTS" id="PR00463">
    <property type="entry name" value="EP450I"/>
</dbReference>
<evidence type="ECO:0000256" key="15">
    <source>
        <dbReference type="PIRSR" id="PIRSR602401-1"/>
    </source>
</evidence>
<evidence type="ECO:0000256" key="11">
    <source>
        <dbReference type="ARBA" id="ARBA00023004"/>
    </source>
</evidence>
<keyword evidence="10 16" id="KW-0560">Oxidoreductase</keyword>
<dbReference type="PROSITE" id="PS00086">
    <property type="entry name" value="CYTOCHROME_P450"/>
    <property type="match status" value="1"/>
</dbReference>
<dbReference type="InterPro" id="IPR001128">
    <property type="entry name" value="Cyt_P450"/>
</dbReference>
<dbReference type="Pfam" id="PF00067">
    <property type="entry name" value="p450"/>
    <property type="match status" value="1"/>
</dbReference>
<protein>
    <recommendedName>
        <fullName evidence="5">unspecific monooxygenase</fullName>
        <ecNumber evidence="5">1.14.14.1</ecNumber>
    </recommendedName>
</protein>
<evidence type="ECO:0000256" key="10">
    <source>
        <dbReference type="ARBA" id="ARBA00023002"/>
    </source>
</evidence>
<dbReference type="FunFam" id="1.10.630.10:FF:000042">
    <property type="entry name" value="Cytochrome P450"/>
    <property type="match status" value="1"/>
</dbReference>
<reference evidence="17 18" key="1">
    <citation type="journal article" date="2015" name="Genome Biol. Evol.">
        <title>The genome of winter moth (Operophtera brumata) provides a genomic perspective on sexual dimorphism and phenology.</title>
        <authorList>
            <person name="Derks M.F."/>
            <person name="Smit S."/>
            <person name="Salis L."/>
            <person name="Schijlen E."/>
            <person name="Bossers A."/>
            <person name="Mateman C."/>
            <person name="Pijl A.S."/>
            <person name="de Ridder D."/>
            <person name="Groenen M.A."/>
            <person name="Visser M.E."/>
            <person name="Megens H.J."/>
        </authorList>
    </citation>
    <scope>NUCLEOTIDE SEQUENCE [LARGE SCALE GENOMIC DNA]</scope>
    <source>
        <strain evidence="17">WM2013NL</strain>
        <tissue evidence="17">Head and thorax</tissue>
    </source>
</reference>
<comment type="catalytic activity">
    <reaction evidence="14">
        <text>an organic molecule + reduced [NADPH--hemoprotein reductase] + O2 = an alcohol + oxidized [NADPH--hemoprotein reductase] + H2O + H(+)</text>
        <dbReference type="Rhea" id="RHEA:17149"/>
        <dbReference type="Rhea" id="RHEA-COMP:11964"/>
        <dbReference type="Rhea" id="RHEA-COMP:11965"/>
        <dbReference type="ChEBI" id="CHEBI:15377"/>
        <dbReference type="ChEBI" id="CHEBI:15378"/>
        <dbReference type="ChEBI" id="CHEBI:15379"/>
        <dbReference type="ChEBI" id="CHEBI:30879"/>
        <dbReference type="ChEBI" id="CHEBI:57618"/>
        <dbReference type="ChEBI" id="CHEBI:58210"/>
        <dbReference type="ChEBI" id="CHEBI:142491"/>
        <dbReference type="EC" id="1.14.14.1"/>
    </reaction>
</comment>
<organism evidence="17 18">
    <name type="scientific">Operophtera brumata</name>
    <name type="common">Winter moth</name>
    <name type="synonym">Phalaena brumata</name>
    <dbReference type="NCBI Taxonomy" id="104452"/>
    <lineage>
        <taxon>Eukaryota</taxon>
        <taxon>Metazoa</taxon>
        <taxon>Ecdysozoa</taxon>
        <taxon>Arthropoda</taxon>
        <taxon>Hexapoda</taxon>
        <taxon>Insecta</taxon>
        <taxon>Pterygota</taxon>
        <taxon>Neoptera</taxon>
        <taxon>Endopterygota</taxon>
        <taxon>Lepidoptera</taxon>
        <taxon>Glossata</taxon>
        <taxon>Ditrysia</taxon>
        <taxon>Geometroidea</taxon>
        <taxon>Geometridae</taxon>
        <taxon>Larentiinae</taxon>
        <taxon>Operophtera</taxon>
    </lineage>
</organism>
<feature type="non-terminal residue" evidence="17">
    <location>
        <position position="510"/>
    </location>
</feature>
<dbReference type="InterPro" id="IPR036396">
    <property type="entry name" value="Cyt_P450_sf"/>
</dbReference>
<feature type="binding site" description="axial binding residue" evidence="15">
    <location>
        <position position="459"/>
    </location>
    <ligand>
        <name>heme</name>
        <dbReference type="ChEBI" id="CHEBI:30413"/>
    </ligand>
    <ligandPart>
        <name>Fe</name>
        <dbReference type="ChEBI" id="CHEBI:18248"/>
    </ligandPart>
</feature>
<dbReference type="GO" id="GO:0005506">
    <property type="term" value="F:iron ion binding"/>
    <property type="evidence" value="ECO:0007669"/>
    <property type="project" value="InterPro"/>
</dbReference>
<dbReference type="GO" id="GO:0020037">
    <property type="term" value="F:heme binding"/>
    <property type="evidence" value="ECO:0007669"/>
    <property type="project" value="InterPro"/>
</dbReference>